<dbReference type="AlphaFoldDB" id="A0AA88DG16"/>
<feature type="region of interest" description="Disordered" evidence="1">
    <location>
        <begin position="1"/>
        <end position="56"/>
    </location>
</feature>
<comment type="caution">
    <text evidence="2">The sequence shown here is derived from an EMBL/GenBank/DDBJ whole genome shotgun (WGS) entry which is preliminary data.</text>
</comment>
<feature type="compositionally biased region" description="Basic and acidic residues" evidence="1">
    <location>
        <begin position="34"/>
        <end position="56"/>
    </location>
</feature>
<name>A0AA88DG16_FICCA</name>
<organism evidence="2 3">
    <name type="scientific">Ficus carica</name>
    <name type="common">Common fig</name>
    <dbReference type="NCBI Taxonomy" id="3494"/>
    <lineage>
        <taxon>Eukaryota</taxon>
        <taxon>Viridiplantae</taxon>
        <taxon>Streptophyta</taxon>
        <taxon>Embryophyta</taxon>
        <taxon>Tracheophyta</taxon>
        <taxon>Spermatophyta</taxon>
        <taxon>Magnoliopsida</taxon>
        <taxon>eudicotyledons</taxon>
        <taxon>Gunneridae</taxon>
        <taxon>Pentapetalae</taxon>
        <taxon>rosids</taxon>
        <taxon>fabids</taxon>
        <taxon>Rosales</taxon>
        <taxon>Moraceae</taxon>
        <taxon>Ficeae</taxon>
        <taxon>Ficus</taxon>
    </lineage>
</organism>
<evidence type="ECO:0000256" key="1">
    <source>
        <dbReference type="SAM" id="MobiDB-lite"/>
    </source>
</evidence>
<proteinExistence type="predicted"/>
<feature type="compositionally biased region" description="Basic residues" evidence="1">
    <location>
        <begin position="1"/>
        <end position="12"/>
    </location>
</feature>
<gene>
    <name evidence="2" type="ORF">TIFTF001_006806</name>
</gene>
<dbReference type="EMBL" id="BTGU01000007">
    <property type="protein sequence ID" value="GMN37434.1"/>
    <property type="molecule type" value="Genomic_DNA"/>
</dbReference>
<keyword evidence="3" id="KW-1185">Reference proteome</keyword>
<evidence type="ECO:0000313" key="2">
    <source>
        <dbReference type="EMBL" id="GMN37434.1"/>
    </source>
</evidence>
<reference evidence="2" key="1">
    <citation type="submission" date="2023-07" db="EMBL/GenBank/DDBJ databases">
        <title>draft genome sequence of fig (Ficus carica).</title>
        <authorList>
            <person name="Takahashi T."/>
            <person name="Nishimura K."/>
        </authorList>
    </citation>
    <scope>NUCLEOTIDE SEQUENCE</scope>
</reference>
<dbReference type="Proteomes" id="UP001187192">
    <property type="component" value="Unassembled WGS sequence"/>
</dbReference>
<accession>A0AA88DG16</accession>
<feature type="compositionally biased region" description="Basic and acidic residues" evidence="1">
    <location>
        <begin position="13"/>
        <end position="25"/>
    </location>
</feature>
<evidence type="ECO:0000313" key="3">
    <source>
        <dbReference type="Proteomes" id="UP001187192"/>
    </source>
</evidence>
<sequence length="101" mass="12295">MNAREKRRRPRLDRRGPNRIADQDFSKIAVRGQQRPEEERKRWQRARESAVGEEKEEKRREYIRASMYAPDVRDHRDVRVCKVPNSTKIIDWTYSRLTEIN</sequence>
<protein>
    <submittedName>
        <fullName evidence="2">Uncharacterized protein</fullName>
    </submittedName>
</protein>